<gene>
    <name evidence="1" type="ORF">DSO57_1029479</name>
</gene>
<proteinExistence type="predicted"/>
<reference evidence="1" key="1">
    <citation type="submission" date="2022-04" db="EMBL/GenBank/DDBJ databases">
        <title>Genome of the entomopathogenic fungus Entomophthora muscae.</title>
        <authorList>
            <person name="Elya C."/>
            <person name="Lovett B.R."/>
            <person name="Lee E."/>
            <person name="Macias A.M."/>
            <person name="Hajek A.E."/>
            <person name="De Bivort B.L."/>
            <person name="Kasson M.T."/>
            <person name="De Fine Licht H.H."/>
            <person name="Stajich J.E."/>
        </authorList>
    </citation>
    <scope>NUCLEOTIDE SEQUENCE</scope>
    <source>
        <strain evidence="1">Berkeley</strain>
    </source>
</reference>
<dbReference type="EMBL" id="QTSX02004455">
    <property type="protein sequence ID" value="KAJ9064550.1"/>
    <property type="molecule type" value="Genomic_DNA"/>
</dbReference>
<name>A0ACC2SQH8_9FUNG</name>
<dbReference type="Proteomes" id="UP001165960">
    <property type="component" value="Unassembled WGS sequence"/>
</dbReference>
<sequence length="188" mass="20630">MLMTTRATKPKITNLGIKPTIFAGKQKHGRLRKPAGGFEPPTNHQGGCKPTLKREIIFNTHSVTELVKITRASLQTGPGGLAAPNSSRATSSNAKNELDDSHQLINDYCWVIQQIQYQLDLLNNLRIKSFTTQIKAASPTKIRAPVPVSSSSPDPHAILQPTHKFNATLPTDVMKHHLMEDIPNSPSN</sequence>
<keyword evidence="2" id="KW-1185">Reference proteome</keyword>
<evidence type="ECO:0000313" key="1">
    <source>
        <dbReference type="EMBL" id="KAJ9064550.1"/>
    </source>
</evidence>
<evidence type="ECO:0000313" key="2">
    <source>
        <dbReference type="Proteomes" id="UP001165960"/>
    </source>
</evidence>
<comment type="caution">
    <text evidence="1">The sequence shown here is derived from an EMBL/GenBank/DDBJ whole genome shotgun (WGS) entry which is preliminary data.</text>
</comment>
<organism evidence="1 2">
    <name type="scientific">Entomophthora muscae</name>
    <dbReference type="NCBI Taxonomy" id="34485"/>
    <lineage>
        <taxon>Eukaryota</taxon>
        <taxon>Fungi</taxon>
        <taxon>Fungi incertae sedis</taxon>
        <taxon>Zoopagomycota</taxon>
        <taxon>Entomophthoromycotina</taxon>
        <taxon>Entomophthoromycetes</taxon>
        <taxon>Entomophthorales</taxon>
        <taxon>Entomophthoraceae</taxon>
        <taxon>Entomophthora</taxon>
    </lineage>
</organism>
<protein>
    <submittedName>
        <fullName evidence="1">Uncharacterized protein</fullName>
    </submittedName>
</protein>
<accession>A0ACC2SQH8</accession>